<dbReference type="EMBL" id="VWYM01024023">
    <property type="protein sequence ID" value="NXR27813.1"/>
    <property type="molecule type" value="Genomic_DNA"/>
</dbReference>
<sequence>LSMPCSFQVLDCLDLSECSDSVLEMMSRYLQSKCRERLRLALRGLLVLIKDPLMARRIGILSQRLVDVLGDGDGEVIRMSLSVFMNVLQYKFVMVSSITAPRLAEALLPLFDHDNSHVRVLSIQLFQKVMDLVVDAGKKPLKRIVSQSLLPLFLHCHEE</sequence>
<dbReference type="InterPro" id="IPR055406">
    <property type="entry name" value="HEAT_Maestro"/>
</dbReference>
<dbReference type="Gene3D" id="1.25.10.10">
    <property type="entry name" value="Leucine-rich Repeat Variant"/>
    <property type="match status" value="1"/>
</dbReference>
<evidence type="ECO:0000259" key="1">
    <source>
        <dbReference type="Pfam" id="PF23227"/>
    </source>
</evidence>
<dbReference type="PANTHER" id="PTHR23120">
    <property type="entry name" value="MAESTRO-RELATED HEAT DOMAIN-CONTAINING"/>
    <property type="match status" value="1"/>
</dbReference>
<dbReference type="AlphaFoldDB" id="A0A7L2K061"/>
<name>A0A7L2K061_CINMU</name>
<reference evidence="2 3" key="1">
    <citation type="submission" date="2019-09" db="EMBL/GenBank/DDBJ databases">
        <title>Bird 10,000 Genomes (B10K) Project - Family phase.</title>
        <authorList>
            <person name="Zhang G."/>
        </authorList>
    </citation>
    <scope>NUCLEOTIDE SEQUENCE [LARGE SCALE GENOMIC DNA]</scope>
    <source>
        <strain evidence="2">B10K-DU-001-77</strain>
        <tissue evidence="2">Muscle</tissue>
    </source>
</reference>
<accession>A0A7L2K061</accession>
<feature type="non-terminal residue" evidence="2">
    <location>
        <position position="1"/>
    </location>
</feature>
<dbReference type="Pfam" id="PF23227">
    <property type="entry name" value="HEAT_MROH2B_C"/>
    <property type="match status" value="1"/>
</dbReference>
<organism evidence="2 3">
    <name type="scientific">Cinclus mexicanus</name>
    <name type="common">American dipper</name>
    <dbReference type="NCBI Taxonomy" id="161649"/>
    <lineage>
        <taxon>Eukaryota</taxon>
        <taxon>Metazoa</taxon>
        <taxon>Chordata</taxon>
        <taxon>Craniata</taxon>
        <taxon>Vertebrata</taxon>
        <taxon>Euteleostomi</taxon>
        <taxon>Archelosauria</taxon>
        <taxon>Archosauria</taxon>
        <taxon>Dinosauria</taxon>
        <taxon>Saurischia</taxon>
        <taxon>Theropoda</taxon>
        <taxon>Coelurosauria</taxon>
        <taxon>Aves</taxon>
        <taxon>Neognathae</taxon>
        <taxon>Neoaves</taxon>
        <taxon>Telluraves</taxon>
        <taxon>Australaves</taxon>
        <taxon>Passeriformes</taxon>
        <taxon>Cinclidae</taxon>
        <taxon>Cinclus</taxon>
    </lineage>
</organism>
<feature type="non-terminal residue" evidence="2">
    <location>
        <position position="159"/>
    </location>
</feature>
<dbReference type="OrthoDB" id="9421177at2759"/>
<dbReference type="InterPro" id="IPR045206">
    <property type="entry name" value="Maestro_heat-like_prot"/>
</dbReference>
<dbReference type="InterPro" id="IPR016024">
    <property type="entry name" value="ARM-type_fold"/>
</dbReference>
<gene>
    <name evidence="2" type="primary">Elmo3_1</name>
    <name evidence="2" type="ORF">CINMEX_R01337</name>
</gene>
<feature type="domain" description="Maestro/Maestro-like HEAT-repeats" evidence="1">
    <location>
        <begin position="23"/>
        <end position="159"/>
    </location>
</feature>
<comment type="caution">
    <text evidence="2">The sequence shown here is derived from an EMBL/GenBank/DDBJ whole genome shotgun (WGS) entry which is preliminary data.</text>
</comment>
<keyword evidence="3" id="KW-1185">Reference proteome</keyword>
<evidence type="ECO:0000313" key="3">
    <source>
        <dbReference type="Proteomes" id="UP000590623"/>
    </source>
</evidence>
<dbReference type="PANTHER" id="PTHR23120:SF42">
    <property type="entry name" value="MAESTRO HEAT-LIKE REPEAT FAMILY MEMBER 3"/>
    <property type="match status" value="1"/>
</dbReference>
<dbReference type="GO" id="GO:0005737">
    <property type="term" value="C:cytoplasm"/>
    <property type="evidence" value="ECO:0007669"/>
    <property type="project" value="TreeGrafter"/>
</dbReference>
<evidence type="ECO:0000313" key="2">
    <source>
        <dbReference type="EMBL" id="NXR27813.1"/>
    </source>
</evidence>
<proteinExistence type="predicted"/>
<dbReference type="SUPFAM" id="SSF48371">
    <property type="entry name" value="ARM repeat"/>
    <property type="match status" value="1"/>
</dbReference>
<protein>
    <submittedName>
        <fullName evidence="2">ELMO3 protein</fullName>
    </submittedName>
</protein>
<dbReference type="Proteomes" id="UP000590623">
    <property type="component" value="Unassembled WGS sequence"/>
</dbReference>
<dbReference type="InterPro" id="IPR011989">
    <property type="entry name" value="ARM-like"/>
</dbReference>